<dbReference type="Gene3D" id="3.30.1330.30">
    <property type="match status" value="1"/>
</dbReference>
<dbReference type="InterPro" id="IPR001537">
    <property type="entry name" value="SpoU_MeTrfase"/>
</dbReference>
<evidence type="ECO:0000313" key="7">
    <source>
        <dbReference type="Proteomes" id="UP000000235"/>
    </source>
</evidence>
<keyword evidence="2 6" id="KW-0808">Transferase</keyword>
<dbReference type="Gene3D" id="3.40.1280.10">
    <property type="match status" value="1"/>
</dbReference>
<dbReference type="PANTHER" id="PTHR43191">
    <property type="entry name" value="RRNA METHYLTRANSFERASE 3"/>
    <property type="match status" value="1"/>
</dbReference>
<evidence type="ECO:0000259" key="4">
    <source>
        <dbReference type="Pfam" id="PF00588"/>
    </source>
</evidence>
<dbReference type="SUPFAM" id="SSF75217">
    <property type="entry name" value="alpha/beta knot"/>
    <property type="match status" value="1"/>
</dbReference>
<dbReference type="KEGG" id="stp:Strop_2137"/>
<dbReference type="PATRIC" id="fig|369723.5.peg.2194"/>
<proteinExistence type="predicted"/>
<dbReference type="AlphaFoldDB" id="A4X6T8"/>
<dbReference type="Pfam" id="PF00588">
    <property type="entry name" value="SpoU_methylase"/>
    <property type="match status" value="1"/>
</dbReference>
<dbReference type="STRING" id="369723.Strop_2137"/>
<dbReference type="HOGENOM" id="CLU_021322_3_2_11"/>
<evidence type="ECO:0000256" key="1">
    <source>
        <dbReference type="ARBA" id="ARBA00022603"/>
    </source>
</evidence>
<dbReference type="InterPro" id="IPR051259">
    <property type="entry name" value="rRNA_Methyltransferase"/>
</dbReference>
<dbReference type="PANTHER" id="PTHR43191:SF2">
    <property type="entry name" value="RRNA METHYLTRANSFERASE 3, MITOCHONDRIAL"/>
    <property type="match status" value="1"/>
</dbReference>
<dbReference type="GO" id="GO:0032259">
    <property type="term" value="P:methylation"/>
    <property type="evidence" value="ECO:0007669"/>
    <property type="project" value="UniProtKB-KW"/>
</dbReference>
<name>A4X6T8_SALTO</name>
<feature type="domain" description="tRNA/rRNA methyltransferase SpoU type" evidence="4">
    <location>
        <begin position="120"/>
        <end position="265"/>
    </location>
</feature>
<gene>
    <name evidence="6" type="ordered locus">Strop_2137</name>
</gene>
<evidence type="ECO:0000259" key="5">
    <source>
        <dbReference type="Pfam" id="PF22655"/>
    </source>
</evidence>
<dbReference type="InterPro" id="IPR029064">
    <property type="entry name" value="Ribosomal_eL30-like_sf"/>
</dbReference>
<dbReference type="Pfam" id="PF22655">
    <property type="entry name" value="SpoU_sub_bind_like"/>
    <property type="match status" value="1"/>
</dbReference>
<reference evidence="7" key="1">
    <citation type="journal article" date="2007" name="Proc. Natl. Acad. Sci. U.S.A.">
        <title>Genome sequencing reveals complex secondary metabolome in the marine actinomycete Salinispora tropica.</title>
        <authorList>
            <person name="Udwary D.W."/>
            <person name="Zeigler L."/>
            <person name="Asolkar R.N."/>
            <person name="Singan V."/>
            <person name="Lapidus A."/>
            <person name="Fenical W."/>
            <person name="Jensen P.R."/>
            <person name="Moore B.S."/>
        </authorList>
    </citation>
    <scope>NUCLEOTIDE SEQUENCE [LARGE SCALE GENOMIC DNA]</scope>
    <source>
        <strain evidence="7">ATCC BAA-916 / DSM 44818 / CNB-440</strain>
    </source>
</reference>
<organism evidence="6 7">
    <name type="scientific">Salinispora tropica (strain ATCC BAA-916 / DSM 44818 / JCM 13857 / NBRC 105044 / CNB-440)</name>
    <dbReference type="NCBI Taxonomy" id="369723"/>
    <lineage>
        <taxon>Bacteria</taxon>
        <taxon>Bacillati</taxon>
        <taxon>Actinomycetota</taxon>
        <taxon>Actinomycetes</taxon>
        <taxon>Micromonosporales</taxon>
        <taxon>Micromonosporaceae</taxon>
        <taxon>Salinispora</taxon>
    </lineage>
</organism>
<evidence type="ECO:0000256" key="3">
    <source>
        <dbReference type="SAM" id="MobiDB-lite"/>
    </source>
</evidence>
<feature type="region of interest" description="Disordered" evidence="3">
    <location>
        <begin position="271"/>
        <end position="299"/>
    </location>
</feature>
<dbReference type="GO" id="GO:0008173">
    <property type="term" value="F:RNA methyltransferase activity"/>
    <property type="evidence" value="ECO:0007669"/>
    <property type="project" value="InterPro"/>
</dbReference>
<dbReference type="SUPFAM" id="SSF55315">
    <property type="entry name" value="L30e-like"/>
    <property type="match status" value="1"/>
</dbReference>
<evidence type="ECO:0000313" key="6">
    <source>
        <dbReference type="EMBL" id="ABP54588.1"/>
    </source>
</evidence>
<dbReference type="EMBL" id="CP000667">
    <property type="protein sequence ID" value="ABP54588.1"/>
    <property type="molecule type" value="Genomic_DNA"/>
</dbReference>
<evidence type="ECO:0000256" key="2">
    <source>
        <dbReference type="ARBA" id="ARBA00022679"/>
    </source>
</evidence>
<dbReference type="InterPro" id="IPR029026">
    <property type="entry name" value="tRNA_m1G_MTases_N"/>
</dbReference>
<dbReference type="eggNOG" id="COG0566">
    <property type="taxonomic scope" value="Bacteria"/>
</dbReference>
<dbReference type="RefSeq" id="WP_011906018.1">
    <property type="nucleotide sequence ID" value="NC_009380.1"/>
</dbReference>
<dbReference type="GO" id="GO:0003723">
    <property type="term" value="F:RNA binding"/>
    <property type="evidence" value="ECO:0007669"/>
    <property type="project" value="InterPro"/>
</dbReference>
<accession>A4X6T8</accession>
<keyword evidence="1 6" id="KW-0489">Methyltransferase</keyword>
<dbReference type="Proteomes" id="UP000000235">
    <property type="component" value="Chromosome"/>
</dbReference>
<protein>
    <submittedName>
        <fullName evidence="6">tRNA/rRNA methyltransferase (SpoU)</fullName>
    </submittedName>
</protein>
<dbReference type="GO" id="GO:0006396">
    <property type="term" value="P:RNA processing"/>
    <property type="evidence" value="ECO:0007669"/>
    <property type="project" value="InterPro"/>
</dbReference>
<keyword evidence="7" id="KW-1185">Reference proteome</keyword>
<sequence length="299" mass="32037">MARTIRVSTRNATFQQWHALLTNRTKRQRAGEFVVQGVRPITLAVEHGWQVRALLYPAGQSLSRWSRDLLDRISGASPVAVSPELLGELGGKDEEPPELLAVVGLPEDRLQRIPHSANMLVMAFDRPTTPGNIGSLIRSADAFGAAGVVITGHAADPYDPKSVRATTGSLFTVPVVRVPSHRAVLDWADSLRATRIPIEIVGTDEHGEVEITAHDLTGPTIIVVGNETRGLSTAWRQSCDRTVRIPITGAASSLNAAAAATVVLYEAARQRTASTPQPAPPTTPAEVAPRTDTARTPMP</sequence>
<dbReference type="InterPro" id="IPR054578">
    <property type="entry name" value="SpoU_sub_bind-like_N"/>
</dbReference>
<feature type="domain" description="SpoU L30e-like N-terminal" evidence="5">
    <location>
        <begin position="11"/>
        <end position="101"/>
    </location>
</feature>
<dbReference type="InterPro" id="IPR029028">
    <property type="entry name" value="Alpha/beta_knot_MTases"/>
</dbReference>